<accession>A0A2M4B0P0</accession>
<proteinExistence type="predicted"/>
<protein>
    <submittedName>
        <fullName evidence="2">Putative secreted protein</fullName>
    </submittedName>
</protein>
<evidence type="ECO:0000313" key="2">
    <source>
        <dbReference type="EMBL" id="MBW46532.1"/>
    </source>
</evidence>
<sequence>MAVVYSLLVPVFCFLLRPLVTPLVSGCSLTKLQLVRVFKCCRTRTDVPAKCLQQQQQQQRRGGTNNSFAISTRRISLPHLLRAIYIQSTQHSTAKALLSATTTRR</sequence>
<dbReference type="EMBL" id="GGFK01013211">
    <property type="protein sequence ID" value="MBW46532.1"/>
    <property type="molecule type" value="Transcribed_RNA"/>
</dbReference>
<reference evidence="2" key="1">
    <citation type="submission" date="2018-01" db="EMBL/GenBank/DDBJ databases">
        <title>An insight into the sialome of Amazonian anophelines.</title>
        <authorList>
            <person name="Ribeiro J.M."/>
            <person name="Scarpassa V."/>
            <person name="Calvo E."/>
        </authorList>
    </citation>
    <scope>NUCLEOTIDE SEQUENCE</scope>
    <source>
        <tissue evidence="2">Salivary glands</tissue>
    </source>
</reference>
<keyword evidence="1" id="KW-0732">Signal</keyword>
<feature type="signal peptide" evidence="1">
    <location>
        <begin position="1"/>
        <end position="26"/>
    </location>
</feature>
<dbReference type="AlphaFoldDB" id="A0A2M4B0P0"/>
<feature type="chain" id="PRO_5014597702" evidence="1">
    <location>
        <begin position="27"/>
        <end position="105"/>
    </location>
</feature>
<organism evidence="2">
    <name type="scientific">Anopheles triannulatus</name>
    <dbReference type="NCBI Taxonomy" id="58253"/>
    <lineage>
        <taxon>Eukaryota</taxon>
        <taxon>Metazoa</taxon>
        <taxon>Ecdysozoa</taxon>
        <taxon>Arthropoda</taxon>
        <taxon>Hexapoda</taxon>
        <taxon>Insecta</taxon>
        <taxon>Pterygota</taxon>
        <taxon>Neoptera</taxon>
        <taxon>Endopterygota</taxon>
        <taxon>Diptera</taxon>
        <taxon>Nematocera</taxon>
        <taxon>Culicoidea</taxon>
        <taxon>Culicidae</taxon>
        <taxon>Anophelinae</taxon>
        <taxon>Anopheles</taxon>
    </lineage>
</organism>
<name>A0A2M4B0P0_9DIPT</name>
<evidence type="ECO:0000256" key="1">
    <source>
        <dbReference type="SAM" id="SignalP"/>
    </source>
</evidence>